<evidence type="ECO:0000259" key="9">
    <source>
        <dbReference type="Pfam" id="PF00483"/>
    </source>
</evidence>
<dbReference type="SUPFAM" id="SSF53448">
    <property type="entry name" value="Nucleotide-diphospho-sugar transferases"/>
    <property type="match status" value="1"/>
</dbReference>
<dbReference type="Gene3D" id="3.90.550.10">
    <property type="entry name" value="Spore Coat Polysaccharide Biosynthesis Protein SpsA, Chain A"/>
    <property type="match status" value="1"/>
</dbReference>
<dbReference type="AlphaFoldDB" id="A0A0J7JTG3"/>
<keyword evidence="11" id="KW-1185">Reference proteome</keyword>
<keyword evidence="5" id="KW-0548">Nucleotidyltransferase</keyword>
<dbReference type="InterPro" id="IPR005907">
    <property type="entry name" value="G1P_thy_trans_s"/>
</dbReference>
<evidence type="ECO:0000256" key="2">
    <source>
        <dbReference type="ARBA" id="ARBA00010480"/>
    </source>
</evidence>
<evidence type="ECO:0000256" key="5">
    <source>
        <dbReference type="ARBA" id="ARBA00022695"/>
    </source>
</evidence>
<gene>
    <name evidence="10" type="ORF">RF55_26139</name>
</gene>
<reference evidence="10 11" key="1">
    <citation type="submission" date="2015-04" db="EMBL/GenBank/DDBJ databases">
        <title>Lasius niger genome sequencing.</title>
        <authorList>
            <person name="Konorov E.A."/>
            <person name="Nikitin M.A."/>
            <person name="Kirill M.V."/>
            <person name="Chang P."/>
        </authorList>
    </citation>
    <scope>NUCLEOTIDE SEQUENCE [LARGE SCALE GENOMIC DNA]</scope>
    <source>
        <tissue evidence="10">Whole</tissue>
    </source>
</reference>
<comment type="cofactor">
    <cofactor evidence="1">
        <name>Mg(2+)</name>
        <dbReference type="ChEBI" id="CHEBI:18420"/>
    </cofactor>
</comment>
<name>A0A0J7JTG3_LASNI</name>
<keyword evidence="4 10" id="KW-0808">Transferase</keyword>
<dbReference type="Pfam" id="PF00483">
    <property type="entry name" value="NTP_transferase"/>
    <property type="match status" value="1"/>
</dbReference>
<evidence type="ECO:0000313" key="11">
    <source>
        <dbReference type="Proteomes" id="UP000036403"/>
    </source>
</evidence>
<dbReference type="InterPro" id="IPR005835">
    <property type="entry name" value="NTP_transferase_dom"/>
</dbReference>
<dbReference type="EMBL" id="LBMM01034903">
    <property type="protein sequence ID" value="KMQ81502.1"/>
    <property type="molecule type" value="Genomic_DNA"/>
</dbReference>
<dbReference type="GO" id="GO:0008879">
    <property type="term" value="F:glucose-1-phosphate thymidylyltransferase activity"/>
    <property type="evidence" value="ECO:0007669"/>
    <property type="project" value="UniProtKB-EC"/>
</dbReference>
<feature type="domain" description="Nucleotidyl transferase" evidence="9">
    <location>
        <begin position="1"/>
        <end position="93"/>
    </location>
</feature>
<evidence type="ECO:0000256" key="6">
    <source>
        <dbReference type="ARBA" id="ARBA00022723"/>
    </source>
</evidence>
<dbReference type="PANTHER" id="PTHR43532">
    <property type="entry name" value="GLUCOSE-1-PHOSPHATE THYMIDYLYLTRANSFERASE"/>
    <property type="match status" value="1"/>
</dbReference>
<evidence type="ECO:0000256" key="1">
    <source>
        <dbReference type="ARBA" id="ARBA00001946"/>
    </source>
</evidence>
<comment type="caution">
    <text evidence="10">The sequence shown here is derived from an EMBL/GenBank/DDBJ whole genome shotgun (WGS) entry which is preliminary data.</text>
</comment>
<dbReference type="STRING" id="67767.A0A0J7JTG3"/>
<evidence type="ECO:0000256" key="8">
    <source>
        <dbReference type="ARBA" id="ARBA00049336"/>
    </source>
</evidence>
<comment type="catalytic activity">
    <reaction evidence="8">
        <text>dTTP + alpha-D-glucose 1-phosphate + H(+) = dTDP-alpha-D-glucose + diphosphate</text>
        <dbReference type="Rhea" id="RHEA:15225"/>
        <dbReference type="ChEBI" id="CHEBI:15378"/>
        <dbReference type="ChEBI" id="CHEBI:33019"/>
        <dbReference type="ChEBI" id="CHEBI:37568"/>
        <dbReference type="ChEBI" id="CHEBI:57477"/>
        <dbReference type="ChEBI" id="CHEBI:58601"/>
        <dbReference type="EC" id="2.7.7.24"/>
    </reaction>
</comment>
<keyword evidence="6" id="KW-0479">Metal-binding</keyword>
<dbReference type="EC" id="2.7.7.24" evidence="3"/>
<dbReference type="GO" id="GO:0046872">
    <property type="term" value="F:metal ion binding"/>
    <property type="evidence" value="ECO:0007669"/>
    <property type="project" value="UniProtKB-KW"/>
</dbReference>
<evidence type="ECO:0000256" key="4">
    <source>
        <dbReference type="ARBA" id="ARBA00022679"/>
    </source>
</evidence>
<sequence>RYGVVSFDKTGKPLEIIEKPQSPPSSWIVTGVYFYDGNAPSLARSLKPSARNELEITDINRAYLEKGTLTVERLGQEYIWMDVGMPEPLLRGAELVKGLQDYSEHAVGSPLASAYQMGMIDKGMFEAGIERLGKTCLARLLRNELHKDIF</sequence>
<dbReference type="PANTHER" id="PTHR43532:SF1">
    <property type="entry name" value="GLUCOSE-1-PHOSPHATE THYMIDYLYLTRANSFERASE 1"/>
    <property type="match status" value="1"/>
</dbReference>
<dbReference type="Proteomes" id="UP000036403">
    <property type="component" value="Unassembled WGS sequence"/>
</dbReference>
<protein>
    <recommendedName>
        <fullName evidence="3">glucose-1-phosphate thymidylyltransferase</fullName>
        <ecNumber evidence="3">2.7.7.24</ecNumber>
    </recommendedName>
</protein>
<evidence type="ECO:0000313" key="10">
    <source>
        <dbReference type="EMBL" id="KMQ81502.1"/>
    </source>
</evidence>
<comment type="similarity">
    <text evidence="2">Belongs to the glucose-1-phosphate thymidylyltransferase family.</text>
</comment>
<organism evidence="10 11">
    <name type="scientific">Lasius niger</name>
    <name type="common">Black garden ant</name>
    <dbReference type="NCBI Taxonomy" id="67767"/>
    <lineage>
        <taxon>Eukaryota</taxon>
        <taxon>Metazoa</taxon>
        <taxon>Ecdysozoa</taxon>
        <taxon>Arthropoda</taxon>
        <taxon>Hexapoda</taxon>
        <taxon>Insecta</taxon>
        <taxon>Pterygota</taxon>
        <taxon>Neoptera</taxon>
        <taxon>Endopterygota</taxon>
        <taxon>Hymenoptera</taxon>
        <taxon>Apocrita</taxon>
        <taxon>Aculeata</taxon>
        <taxon>Formicoidea</taxon>
        <taxon>Formicidae</taxon>
        <taxon>Formicinae</taxon>
        <taxon>Lasius</taxon>
        <taxon>Lasius</taxon>
    </lineage>
</organism>
<evidence type="ECO:0000256" key="7">
    <source>
        <dbReference type="ARBA" id="ARBA00022842"/>
    </source>
</evidence>
<dbReference type="OrthoDB" id="8300018at2759"/>
<accession>A0A0J7JTG3</accession>
<keyword evidence="7" id="KW-0460">Magnesium</keyword>
<evidence type="ECO:0000256" key="3">
    <source>
        <dbReference type="ARBA" id="ARBA00012461"/>
    </source>
</evidence>
<dbReference type="PaxDb" id="67767-A0A0J7JTG3"/>
<dbReference type="InterPro" id="IPR029044">
    <property type="entry name" value="Nucleotide-diphossugar_trans"/>
</dbReference>
<feature type="non-terminal residue" evidence="10">
    <location>
        <position position="1"/>
    </location>
</feature>
<proteinExistence type="inferred from homology"/>